<dbReference type="Proteomes" id="UP001153069">
    <property type="component" value="Unassembled WGS sequence"/>
</dbReference>
<evidence type="ECO:0000256" key="1">
    <source>
        <dbReference type="SAM" id="MobiDB-lite"/>
    </source>
</evidence>
<accession>A0A9N8EL32</accession>
<dbReference type="CDD" id="cd00519">
    <property type="entry name" value="Lipase_3"/>
    <property type="match status" value="1"/>
</dbReference>
<dbReference type="PANTHER" id="PTHR45856">
    <property type="entry name" value="ALPHA/BETA-HYDROLASES SUPERFAMILY PROTEIN"/>
    <property type="match status" value="1"/>
</dbReference>
<dbReference type="OrthoDB" id="426718at2759"/>
<evidence type="ECO:0000259" key="2">
    <source>
        <dbReference type="Pfam" id="PF01764"/>
    </source>
</evidence>
<dbReference type="InterPro" id="IPR002921">
    <property type="entry name" value="Fungal_lipase-type"/>
</dbReference>
<proteinExistence type="predicted"/>
<feature type="region of interest" description="Disordered" evidence="1">
    <location>
        <begin position="346"/>
        <end position="371"/>
    </location>
</feature>
<comment type="caution">
    <text evidence="3">The sequence shown here is derived from an EMBL/GenBank/DDBJ whole genome shotgun (WGS) entry which is preliminary data.</text>
</comment>
<dbReference type="AlphaFoldDB" id="A0A9N8EL32"/>
<dbReference type="SUPFAM" id="SSF53474">
    <property type="entry name" value="alpha/beta-Hydrolases"/>
    <property type="match status" value="1"/>
</dbReference>
<dbReference type="GO" id="GO:0006629">
    <property type="term" value="P:lipid metabolic process"/>
    <property type="evidence" value="ECO:0007669"/>
    <property type="project" value="InterPro"/>
</dbReference>
<dbReference type="InterPro" id="IPR029058">
    <property type="entry name" value="AB_hydrolase_fold"/>
</dbReference>
<evidence type="ECO:0000313" key="3">
    <source>
        <dbReference type="EMBL" id="CAB9521251.1"/>
    </source>
</evidence>
<dbReference type="InterPro" id="IPR051218">
    <property type="entry name" value="Sec_MonoDiacylglyc_Lipase"/>
</dbReference>
<keyword evidence="4" id="KW-1185">Reference proteome</keyword>
<dbReference type="Gene3D" id="3.40.50.1820">
    <property type="entry name" value="alpha/beta hydrolase"/>
    <property type="match status" value="1"/>
</dbReference>
<feature type="domain" description="Fungal lipase-type" evidence="2">
    <location>
        <begin position="133"/>
        <end position="303"/>
    </location>
</feature>
<protein>
    <submittedName>
        <fullName evidence="3">Lipase, putative</fullName>
    </submittedName>
</protein>
<name>A0A9N8EL32_9STRA</name>
<reference evidence="3" key="1">
    <citation type="submission" date="2020-06" db="EMBL/GenBank/DDBJ databases">
        <authorList>
            <consortium name="Plant Systems Biology data submission"/>
        </authorList>
    </citation>
    <scope>NUCLEOTIDE SEQUENCE</scope>
    <source>
        <strain evidence="3">D6</strain>
    </source>
</reference>
<dbReference type="EMBL" id="CAICTM010001176">
    <property type="protein sequence ID" value="CAB9521251.1"/>
    <property type="molecule type" value="Genomic_DNA"/>
</dbReference>
<evidence type="ECO:0000313" key="4">
    <source>
        <dbReference type="Proteomes" id="UP001153069"/>
    </source>
</evidence>
<dbReference type="Pfam" id="PF01764">
    <property type="entry name" value="Lipase_3"/>
    <property type="match status" value="1"/>
</dbReference>
<feature type="region of interest" description="Disordered" evidence="1">
    <location>
        <begin position="1"/>
        <end position="26"/>
    </location>
</feature>
<organism evidence="3 4">
    <name type="scientific">Seminavis robusta</name>
    <dbReference type="NCBI Taxonomy" id="568900"/>
    <lineage>
        <taxon>Eukaryota</taxon>
        <taxon>Sar</taxon>
        <taxon>Stramenopiles</taxon>
        <taxon>Ochrophyta</taxon>
        <taxon>Bacillariophyta</taxon>
        <taxon>Bacillariophyceae</taxon>
        <taxon>Bacillariophycidae</taxon>
        <taxon>Naviculales</taxon>
        <taxon>Naviculaceae</taxon>
        <taxon>Seminavis</taxon>
    </lineage>
</organism>
<gene>
    <name evidence="3" type="ORF">SEMRO_1178_G249520.1</name>
</gene>
<sequence>MAPKSKFLLKDSPPEVIQASDGAPKGRSYNASYAKQPGGVRVDDLVVGMKLASLAITDNKPKTLKNTAKSNPWQEEAMTMIAGSREAAHKPLSELLKTLFNLDVDCVIDVSGIKQGRALDTQGFIAHNDEMIVLSYRCTTSALDWITNLSTTSSEWEPDVDIELGHAGWCSCILGYGCLGGSDQVKKPRVHTGFYNNFIHSTPMILEHIKPLLTETEKPRKLYVCGHSLGAGIATLAAIYFLLEFEWELLPQKLIMVTAGSPRACTNSMGKIVKERLAELRPMDKAFFCRIVLNEDVVSKVPPSGIGYTHVGRLVYITKDGEILINPSNDHILDADDVEIQKLIVDSQKPEQRPEEENDDSSSTLKERNEKYEKMLKMIPGPFKDHMPDFYLQPLVRLFEKEKNGATFEK</sequence>
<dbReference type="PANTHER" id="PTHR45856:SF24">
    <property type="entry name" value="FUNGAL LIPASE-LIKE DOMAIN-CONTAINING PROTEIN"/>
    <property type="match status" value="1"/>
</dbReference>